<dbReference type="InterPro" id="IPR017467">
    <property type="entry name" value="CHP03016_PEP-CTERM"/>
</dbReference>
<name>A0A2T3NYD3_9GAMM</name>
<dbReference type="Proteomes" id="UP000241771">
    <property type="component" value="Unassembled WGS sequence"/>
</dbReference>
<dbReference type="AlphaFoldDB" id="A0A2T3NYD3"/>
<proteinExistence type="predicted"/>
<sequence>MDMGMAMARKPTKYKYLLGSLSLITTGCIAADVTFTPYVGGGFTFTDNVDLVETGRESSLISSLDFGINSVVVGNQGLLRLDYQVSQLFYSHDSNDNEAYQDLDFYTEKGLSDSGFSVDATASIENVAEAIDENATADVFTGNTIENKNAQVGINYRSNPLSKVDLRARTYAQVTNNEDDIGNYDGYGAEVTYANGRTIKDYFWLIEASYDYKNGKNGDSDTQFTRFKEEFGIQTISGWSPLLRLNYEDYEGQTNSDSADSFSWGPGVRYYWTRRSYGELSYNFSEDDNNSDFWAGAINVEPTERSRLFFSYDKRFFGDAYEFLLSHRSRKLTNTISYTEEAVSFDREFFTSGSDVSEVSLQRRLEWSSLLTLRRTNYELSIFHDQREALNPDTDVQDEEGNGIRGDIKHRLSRRLTMGLSAEYRYYDFERLSEGDQRDHYREYDFITEYQVNRDISTSLSLSHTNKSSSKSNDSYDESRVSINVRMQL</sequence>
<accession>A0A2T3NYD3</accession>
<evidence type="ECO:0000313" key="4">
    <source>
        <dbReference type="Proteomes" id="UP000241771"/>
    </source>
</evidence>
<feature type="compositionally biased region" description="Low complexity" evidence="1">
    <location>
        <begin position="460"/>
        <end position="473"/>
    </location>
</feature>
<protein>
    <submittedName>
        <fullName evidence="3">TIGR03016 family PEP-CTERM system-associated outer membrane protein</fullName>
    </submittedName>
</protein>
<keyword evidence="2" id="KW-0732">Signal</keyword>
<feature type="signal peptide" evidence="2">
    <location>
        <begin position="1"/>
        <end position="30"/>
    </location>
</feature>
<dbReference type="InterPro" id="IPR018759">
    <property type="entry name" value="BBP2_2"/>
</dbReference>
<dbReference type="EMBL" id="PYMA01000002">
    <property type="protein sequence ID" value="PSW21219.1"/>
    <property type="molecule type" value="Genomic_DNA"/>
</dbReference>
<gene>
    <name evidence="3" type="ORF">C9I98_04505</name>
</gene>
<dbReference type="NCBIfam" id="TIGR03016">
    <property type="entry name" value="pepcterm_hypo_1"/>
    <property type="match status" value="1"/>
</dbReference>
<evidence type="ECO:0000256" key="1">
    <source>
        <dbReference type="SAM" id="MobiDB-lite"/>
    </source>
</evidence>
<evidence type="ECO:0000256" key="2">
    <source>
        <dbReference type="SAM" id="SignalP"/>
    </source>
</evidence>
<feature type="region of interest" description="Disordered" evidence="1">
    <location>
        <begin position="460"/>
        <end position="481"/>
    </location>
</feature>
<evidence type="ECO:0000313" key="3">
    <source>
        <dbReference type="EMBL" id="PSW21219.1"/>
    </source>
</evidence>
<feature type="chain" id="PRO_5015622509" evidence="2">
    <location>
        <begin position="31"/>
        <end position="489"/>
    </location>
</feature>
<comment type="caution">
    <text evidence="3">The sequence shown here is derived from an EMBL/GenBank/DDBJ whole genome shotgun (WGS) entry which is preliminary data.</text>
</comment>
<keyword evidence="4" id="KW-1185">Reference proteome</keyword>
<reference evidence="3 4" key="1">
    <citation type="submission" date="2018-01" db="EMBL/GenBank/DDBJ databases">
        <title>Whole genome sequencing of Histamine producing bacteria.</title>
        <authorList>
            <person name="Butler K."/>
        </authorList>
    </citation>
    <scope>NUCLEOTIDE SEQUENCE [LARGE SCALE GENOMIC DNA]</scope>
    <source>
        <strain evidence="3 4">DSM 100436</strain>
    </source>
</reference>
<dbReference type="Pfam" id="PF10082">
    <property type="entry name" value="BBP2_2"/>
    <property type="match status" value="1"/>
</dbReference>
<organism evidence="3 4">
    <name type="scientific">Photobacterium sanctipauli</name>
    <dbReference type="NCBI Taxonomy" id="1342794"/>
    <lineage>
        <taxon>Bacteria</taxon>
        <taxon>Pseudomonadati</taxon>
        <taxon>Pseudomonadota</taxon>
        <taxon>Gammaproteobacteria</taxon>
        <taxon>Vibrionales</taxon>
        <taxon>Vibrionaceae</taxon>
        <taxon>Photobacterium</taxon>
    </lineage>
</organism>